<gene>
    <name evidence="5" type="ORF">NX02_07360</name>
</gene>
<dbReference type="InterPro" id="IPR013785">
    <property type="entry name" value="Aldolase_TIM"/>
</dbReference>
<feature type="binding site" evidence="4">
    <location>
        <position position="53"/>
    </location>
    <ligand>
        <name>pyruvate</name>
        <dbReference type="ChEBI" id="CHEBI:15361"/>
    </ligand>
</feature>
<dbReference type="EMBL" id="CP006644">
    <property type="protein sequence ID" value="AHE53198.1"/>
    <property type="molecule type" value="Genomic_DNA"/>
</dbReference>
<evidence type="ECO:0000313" key="5">
    <source>
        <dbReference type="EMBL" id="AHE53198.1"/>
    </source>
</evidence>
<dbReference type="PIRSF" id="PIRSF001365">
    <property type="entry name" value="DHDPS"/>
    <property type="match status" value="1"/>
</dbReference>
<dbReference type="KEGG" id="ssan:NX02_07360"/>
<dbReference type="eggNOG" id="COG0329">
    <property type="taxonomic scope" value="Bacteria"/>
</dbReference>
<evidence type="ECO:0000256" key="3">
    <source>
        <dbReference type="PIRNR" id="PIRNR001365"/>
    </source>
</evidence>
<evidence type="ECO:0000256" key="4">
    <source>
        <dbReference type="PIRSR" id="PIRSR001365-2"/>
    </source>
</evidence>
<name>W0AA50_9SPHN</name>
<sequence length="336" mass="36086">MARKRDRIGWKGYLPAITTPFDASRNLDFDALGDLLEWQHGEGMHGLIVAGTTGEWFSLDADERHALFEAAGAQMATRLPLIAGCSAYTPADVVAHIDTAHAAGFAGALVTPPPYIRPGDEDILAFYTTIARHSRLPICVDNWPPGTGIDMSLPLLERIAALDAVVAIKQSTGDMVRFMATFFALNDRVRVFGLPLDDVGLMMVQRHDADGTIGAGGVLGRHQPDFYNLAWQGDFAGALAAGAKDRVIMREWFTPSLVGRFGSAAAILKAALDARGVPGGRVRPPFQDVSAANAFRIAATLAKLDCLDDRARTARATGSPDWKSGAVSHANLRLRQ</sequence>
<dbReference type="Gene3D" id="3.20.20.70">
    <property type="entry name" value="Aldolase class I"/>
    <property type="match status" value="1"/>
</dbReference>
<evidence type="ECO:0000313" key="6">
    <source>
        <dbReference type="Proteomes" id="UP000018851"/>
    </source>
</evidence>
<feature type="binding site" evidence="4">
    <location>
        <position position="213"/>
    </location>
    <ligand>
        <name>pyruvate</name>
        <dbReference type="ChEBI" id="CHEBI:15361"/>
    </ligand>
</feature>
<dbReference type="OrthoDB" id="9778880at2"/>
<keyword evidence="6" id="KW-1185">Reference proteome</keyword>
<keyword evidence="2 3" id="KW-0456">Lyase</keyword>
<reference evidence="5 6" key="1">
    <citation type="submission" date="2013-07" db="EMBL/GenBank/DDBJ databases">
        <title>Completed genome of Sphingomonas sanxanigenens NX02.</title>
        <authorList>
            <person name="Ma T."/>
            <person name="Huang H."/>
            <person name="Wu M."/>
            <person name="Li X."/>
            <person name="Li G."/>
        </authorList>
    </citation>
    <scope>NUCLEOTIDE SEQUENCE [LARGE SCALE GENOMIC DNA]</scope>
    <source>
        <strain evidence="5 6">NX02</strain>
    </source>
</reference>
<dbReference type="Proteomes" id="UP000018851">
    <property type="component" value="Chromosome"/>
</dbReference>
<proteinExistence type="inferred from homology"/>
<dbReference type="PRINTS" id="PR00146">
    <property type="entry name" value="DHPICSNTHASE"/>
</dbReference>
<comment type="similarity">
    <text evidence="1 3">Belongs to the DapA family.</text>
</comment>
<dbReference type="CDD" id="cd00408">
    <property type="entry name" value="DHDPS-like"/>
    <property type="match status" value="1"/>
</dbReference>
<organism evidence="5 6">
    <name type="scientific">Sphingomonas sanxanigenens DSM 19645 = NX02</name>
    <dbReference type="NCBI Taxonomy" id="1123269"/>
    <lineage>
        <taxon>Bacteria</taxon>
        <taxon>Pseudomonadati</taxon>
        <taxon>Pseudomonadota</taxon>
        <taxon>Alphaproteobacteria</taxon>
        <taxon>Sphingomonadales</taxon>
        <taxon>Sphingomonadaceae</taxon>
        <taxon>Sphingomonas</taxon>
    </lineage>
</organism>
<dbReference type="STRING" id="1123269.NX02_07360"/>
<evidence type="ECO:0000256" key="1">
    <source>
        <dbReference type="ARBA" id="ARBA00007592"/>
    </source>
</evidence>
<dbReference type="PATRIC" id="fig|1123269.5.peg.1429"/>
<dbReference type="GO" id="GO:0008840">
    <property type="term" value="F:4-hydroxy-tetrahydrodipicolinate synthase activity"/>
    <property type="evidence" value="ECO:0007669"/>
    <property type="project" value="TreeGrafter"/>
</dbReference>
<dbReference type="AlphaFoldDB" id="W0AA50"/>
<dbReference type="RefSeq" id="WP_025291466.1">
    <property type="nucleotide sequence ID" value="NZ_CP006644.1"/>
</dbReference>
<accession>W0AA50</accession>
<dbReference type="PANTHER" id="PTHR12128:SF66">
    <property type="entry name" value="4-HYDROXY-2-OXOGLUTARATE ALDOLASE, MITOCHONDRIAL"/>
    <property type="match status" value="1"/>
</dbReference>
<dbReference type="InterPro" id="IPR002220">
    <property type="entry name" value="DapA-like"/>
</dbReference>
<dbReference type="SMART" id="SM01130">
    <property type="entry name" value="DHDPS"/>
    <property type="match status" value="1"/>
</dbReference>
<dbReference type="SUPFAM" id="SSF51569">
    <property type="entry name" value="Aldolase"/>
    <property type="match status" value="1"/>
</dbReference>
<dbReference type="HOGENOM" id="CLU_049343_5_0_5"/>
<protein>
    <recommendedName>
        <fullName evidence="7">Dihydrodipicolinate synthetase</fullName>
    </recommendedName>
</protein>
<evidence type="ECO:0008006" key="7">
    <source>
        <dbReference type="Google" id="ProtNLM"/>
    </source>
</evidence>
<evidence type="ECO:0000256" key="2">
    <source>
        <dbReference type="ARBA" id="ARBA00023239"/>
    </source>
</evidence>
<dbReference type="Pfam" id="PF00701">
    <property type="entry name" value="DHDPS"/>
    <property type="match status" value="1"/>
</dbReference>
<dbReference type="PANTHER" id="PTHR12128">
    <property type="entry name" value="DIHYDRODIPICOLINATE SYNTHASE"/>
    <property type="match status" value="1"/>
</dbReference>